<organism evidence="3 4">
    <name type="scientific">Striga asiatica</name>
    <name type="common">Asiatic witchweed</name>
    <name type="synonym">Buchnera asiatica</name>
    <dbReference type="NCBI Taxonomy" id="4170"/>
    <lineage>
        <taxon>Eukaryota</taxon>
        <taxon>Viridiplantae</taxon>
        <taxon>Streptophyta</taxon>
        <taxon>Embryophyta</taxon>
        <taxon>Tracheophyta</taxon>
        <taxon>Spermatophyta</taxon>
        <taxon>Magnoliopsida</taxon>
        <taxon>eudicotyledons</taxon>
        <taxon>Gunneridae</taxon>
        <taxon>Pentapetalae</taxon>
        <taxon>asterids</taxon>
        <taxon>lamiids</taxon>
        <taxon>Lamiales</taxon>
        <taxon>Orobanchaceae</taxon>
        <taxon>Buchnereae</taxon>
        <taxon>Striga</taxon>
    </lineage>
</organism>
<protein>
    <submittedName>
        <fullName evidence="3">Uncharacterized protein</fullName>
    </submittedName>
</protein>
<dbReference type="PANTHER" id="PTHR31730:SF2">
    <property type="entry name" value="PROTEIN PSK SIMULATOR 3"/>
    <property type="match status" value="1"/>
</dbReference>
<dbReference type="GO" id="GO:0045927">
    <property type="term" value="P:positive regulation of growth"/>
    <property type="evidence" value="ECO:0007669"/>
    <property type="project" value="InterPro"/>
</dbReference>
<dbReference type="SUPFAM" id="SSF52047">
    <property type="entry name" value="RNI-like"/>
    <property type="match status" value="1"/>
</dbReference>
<comment type="caution">
    <text evidence="3">The sequence shown here is derived from an EMBL/GenBank/DDBJ whole genome shotgun (WGS) entry which is preliminary data.</text>
</comment>
<dbReference type="Pfam" id="PF11961">
    <property type="entry name" value="DUF3475"/>
    <property type="match status" value="1"/>
</dbReference>
<accession>A0A5A7PUB0</accession>
<dbReference type="InterPro" id="IPR045021">
    <property type="entry name" value="PSI1/2/3"/>
</dbReference>
<evidence type="ECO:0000259" key="2">
    <source>
        <dbReference type="Pfam" id="PF11961"/>
    </source>
</evidence>
<gene>
    <name evidence="3" type="ORF">STAS_12557</name>
</gene>
<feature type="domain" description="DUF3475" evidence="2">
    <location>
        <begin position="113"/>
        <end position="169"/>
    </location>
</feature>
<dbReference type="InterPro" id="IPR007700">
    <property type="entry name" value="DUF668"/>
</dbReference>
<dbReference type="Proteomes" id="UP000325081">
    <property type="component" value="Unassembled WGS sequence"/>
</dbReference>
<evidence type="ECO:0000313" key="3">
    <source>
        <dbReference type="EMBL" id="GER36226.1"/>
    </source>
</evidence>
<dbReference type="SMART" id="SM00367">
    <property type="entry name" value="LRR_CC"/>
    <property type="match status" value="3"/>
</dbReference>
<dbReference type="Gene3D" id="3.80.10.10">
    <property type="entry name" value="Ribonuclease Inhibitor"/>
    <property type="match status" value="1"/>
</dbReference>
<dbReference type="PANTHER" id="PTHR31730">
    <property type="entry name" value="OS01G0873900 PROTEIN"/>
    <property type="match status" value="1"/>
</dbReference>
<dbReference type="AlphaFoldDB" id="A0A5A7PUB0"/>
<name>A0A5A7PUB0_STRAF</name>
<evidence type="ECO:0000259" key="1">
    <source>
        <dbReference type="Pfam" id="PF05003"/>
    </source>
</evidence>
<dbReference type="InterPro" id="IPR006553">
    <property type="entry name" value="Leu-rich_rpt_Cys-con_subtyp"/>
</dbReference>
<dbReference type="Pfam" id="PF05003">
    <property type="entry name" value="DUF668"/>
    <property type="match status" value="1"/>
</dbReference>
<evidence type="ECO:0000313" key="4">
    <source>
        <dbReference type="Proteomes" id="UP000325081"/>
    </source>
</evidence>
<proteinExistence type="predicted"/>
<dbReference type="OrthoDB" id="2020544at2759"/>
<keyword evidence="4" id="KW-1185">Reference proteome</keyword>
<dbReference type="EMBL" id="BKCP01005084">
    <property type="protein sequence ID" value="GER36226.1"/>
    <property type="molecule type" value="Genomic_DNA"/>
</dbReference>
<dbReference type="InterPro" id="IPR021864">
    <property type="entry name" value="DUF3475"/>
</dbReference>
<sequence>MGARFSKQASKPNPYACRNTAHQEKNHLQIETSIENPTASTLDEFYDGIPQYQRSSYQKSRSFRATKVSEVSARLTRVGSAGFEKAAGLLDTLGMSVGGFVPRTTAKSSELSILSFEVANTIVKGSNLMESLSDKSIRRLKEVVLPAEGVQKLISSDMDELLRIVAFDKREELKVFSDEVVRFGNRCKDPQWHNLDRFFEKRNRDRTPQKQLRETAESLMLQLISSVHLTAELYRGLHALDRFEQDYQLKRLEELRYNASQRGDRDNSLNKLAAELKNQRKLVKNLQKKSLWSRSMEEIMDKLVDIVLTLNQEINSTFGSPVLGETQEEATISNQHRLGSAGLDLHYANIILQIDSIVAVSGNVSPNTRDILYQNLPPNMKDSLRTKVRSFHVDKEQLTVTEIQDEMEKTLHWLVRVATNTAKAHHGFGWVGEWAGFGSNLNRRTVEPLDIMQIETLHHADKQKTEAYIIDLLLWLNYLVSRCCWHSKSRRFGKVMIRGSDYTSGTTNSGLKVVSRGCPDLKVLSLWNLWPIGDEELCEIAKGCRSFEKIDLCHCPSITDKGLIAIALNCPNLVWVTLESCLKIGDECLRALGRYCLNLYIKNVKICPLVGDKGIGGLFSLPGHSVTKAKLEALSITDVSLSVIGLYGSALSNLGLVGL</sequence>
<dbReference type="InterPro" id="IPR032675">
    <property type="entry name" value="LRR_dom_sf"/>
</dbReference>
<reference evidence="4" key="1">
    <citation type="journal article" date="2019" name="Curr. Biol.">
        <title>Genome Sequence of Striga asiatica Provides Insight into the Evolution of Plant Parasitism.</title>
        <authorList>
            <person name="Yoshida S."/>
            <person name="Kim S."/>
            <person name="Wafula E.K."/>
            <person name="Tanskanen J."/>
            <person name="Kim Y.M."/>
            <person name="Honaas L."/>
            <person name="Yang Z."/>
            <person name="Spallek T."/>
            <person name="Conn C.E."/>
            <person name="Ichihashi Y."/>
            <person name="Cheong K."/>
            <person name="Cui S."/>
            <person name="Der J.P."/>
            <person name="Gundlach H."/>
            <person name="Jiao Y."/>
            <person name="Hori C."/>
            <person name="Ishida J.K."/>
            <person name="Kasahara H."/>
            <person name="Kiba T."/>
            <person name="Kim M.S."/>
            <person name="Koo N."/>
            <person name="Laohavisit A."/>
            <person name="Lee Y.H."/>
            <person name="Lumba S."/>
            <person name="McCourt P."/>
            <person name="Mortimer J.C."/>
            <person name="Mutuku J.M."/>
            <person name="Nomura T."/>
            <person name="Sasaki-Sekimoto Y."/>
            <person name="Seto Y."/>
            <person name="Wang Y."/>
            <person name="Wakatake T."/>
            <person name="Sakakibara H."/>
            <person name="Demura T."/>
            <person name="Yamaguchi S."/>
            <person name="Yoneyama K."/>
            <person name="Manabe R.I."/>
            <person name="Nelson D.C."/>
            <person name="Schulman A.H."/>
            <person name="Timko M.P."/>
            <person name="dePamphilis C.W."/>
            <person name="Choi D."/>
            <person name="Shirasu K."/>
        </authorList>
    </citation>
    <scope>NUCLEOTIDE SEQUENCE [LARGE SCALE GENOMIC DNA]</scope>
    <source>
        <strain evidence="4">cv. UVA1</strain>
    </source>
</reference>
<feature type="non-terminal residue" evidence="3">
    <location>
        <position position="659"/>
    </location>
</feature>
<feature type="domain" description="DUF668" evidence="1">
    <location>
        <begin position="337"/>
        <end position="423"/>
    </location>
</feature>